<name>A0A9W7EPN4_9STRA</name>
<accession>A0A9W7EPN4</accession>
<feature type="compositionally biased region" description="Low complexity" evidence="1">
    <location>
        <begin position="64"/>
        <end position="74"/>
    </location>
</feature>
<organism evidence="2 3">
    <name type="scientific">Triparma laevis f. inornata</name>
    <dbReference type="NCBI Taxonomy" id="1714386"/>
    <lineage>
        <taxon>Eukaryota</taxon>
        <taxon>Sar</taxon>
        <taxon>Stramenopiles</taxon>
        <taxon>Ochrophyta</taxon>
        <taxon>Bolidophyceae</taxon>
        <taxon>Parmales</taxon>
        <taxon>Triparmaceae</taxon>
        <taxon>Triparma</taxon>
    </lineage>
</organism>
<evidence type="ECO:0000313" key="2">
    <source>
        <dbReference type="EMBL" id="GMH86913.1"/>
    </source>
</evidence>
<evidence type="ECO:0000313" key="3">
    <source>
        <dbReference type="Proteomes" id="UP001162640"/>
    </source>
</evidence>
<feature type="compositionally biased region" description="Polar residues" evidence="1">
    <location>
        <begin position="132"/>
        <end position="149"/>
    </location>
</feature>
<evidence type="ECO:0000256" key="1">
    <source>
        <dbReference type="SAM" id="MobiDB-lite"/>
    </source>
</evidence>
<feature type="region of interest" description="Disordered" evidence="1">
    <location>
        <begin position="123"/>
        <end position="211"/>
    </location>
</feature>
<gene>
    <name evidence="2" type="ORF">TL16_g10690</name>
</gene>
<proteinExistence type="predicted"/>
<protein>
    <submittedName>
        <fullName evidence="2">Uncharacterized protein</fullName>
    </submittedName>
</protein>
<reference evidence="3" key="1">
    <citation type="journal article" date="2023" name="Commun. Biol.">
        <title>Genome analysis of Parmales, the sister group of diatoms, reveals the evolutionary specialization of diatoms from phago-mixotrophs to photoautotrophs.</title>
        <authorList>
            <person name="Ban H."/>
            <person name="Sato S."/>
            <person name="Yoshikawa S."/>
            <person name="Yamada K."/>
            <person name="Nakamura Y."/>
            <person name="Ichinomiya M."/>
            <person name="Sato N."/>
            <person name="Blanc-Mathieu R."/>
            <person name="Endo H."/>
            <person name="Kuwata A."/>
            <person name="Ogata H."/>
        </authorList>
    </citation>
    <scope>NUCLEOTIDE SEQUENCE [LARGE SCALE GENOMIC DNA]</scope>
</reference>
<dbReference type="Proteomes" id="UP001162640">
    <property type="component" value="Unassembled WGS sequence"/>
</dbReference>
<sequence>MSKSQKRNPNIYANSNRLAESRGLPAILFTCERGCERRATTEFREFLRYHMDVLLSTDDEDADTTSSTSPTPTAQMSLDDELAQLRASKGATSEVTNKKKSRAYGTDIFETGITGLGLAVFRSAERTDRTEPNSTEPNSTENSAESSDPNPKRLKTDDGEAAPTPQPPPTPAPTQERTIVNEVIYSIFSNLSSPSPPPSPQPPNSSSAPFP</sequence>
<comment type="caution">
    <text evidence="2">The sequence shown here is derived from an EMBL/GenBank/DDBJ whole genome shotgun (WGS) entry which is preliminary data.</text>
</comment>
<dbReference type="AlphaFoldDB" id="A0A9W7EPN4"/>
<dbReference type="EMBL" id="BLQM01000385">
    <property type="protein sequence ID" value="GMH86913.1"/>
    <property type="molecule type" value="Genomic_DNA"/>
</dbReference>
<feature type="region of interest" description="Disordered" evidence="1">
    <location>
        <begin position="59"/>
        <end position="78"/>
    </location>
</feature>
<feature type="compositionally biased region" description="Pro residues" evidence="1">
    <location>
        <begin position="194"/>
        <end position="203"/>
    </location>
</feature>